<comment type="caution">
    <text evidence="2">The sequence shown here is derived from an EMBL/GenBank/DDBJ whole genome shotgun (WGS) entry which is preliminary data.</text>
</comment>
<evidence type="ECO:0000313" key="3">
    <source>
        <dbReference type="Proteomes" id="UP000231328"/>
    </source>
</evidence>
<evidence type="ECO:0000259" key="1">
    <source>
        <dbReference type="Pfam" id="PF06832"/>
    </source>
</evidence>
<dbReference type="InterPro" id="IPR009647">
    <property type="entry name" value="PBP_C"/>
</dbReference>
<reference evidence="2 3" key="1">
    <citation type="submission" date="2017-07" db="EMBL/GenBank/DDBJ databases">
        <title>Draft genome sequence of Enterobacter cloacae ST128, a clinical strain coproducing KPC-2 and NDM-1 carbapenemases.</title>
        <authorList>
            <person name="Li X."/>
        </authorList>
    </citation>
    <scope>NUCLEOTIDE SEQUENCE [LARGE SCALE GENOMIC DNA]</scope>
    <source>
        <strain evidence="2 3">HBY</strain>
    </source>
</reference>
<dbReference type="Proteomes" id="UP000231328">
    <property type="component" value="Unassembled WGS sequence"/>
</dbReference>
<feature type="non-terminal residue" evidence="2">
    <location>
        <position position="1"/>
    </location>
</feature>
<dbReference type="AlphaFoldDB" id="A0AAP8GFY0"/>
<evidence type="ECO:0000313" key="2">
    <source>
        <dbReference type="EMBL" id="PJG36357.1"/>
    </source>
</evidence>
<proteinExistence type="predicted"/>
<accession>A0AAP8GFY0</accession>
<gene>
    <name evidence="2" type="ORF">CGZ54_28895</name>
</gene>
<dbReference type="Pfam" id="PF06832">
    <property type="entry name" value="BiPBP_C"/>
    <property type="match status" value="1"/>
</dbReference>
<name>A0AAP8GFY0_9ENTR</name>
<dbReference type="EMBL" id="NMVR01000341">
    <property type="protein sequence ID" value="PJG36357.1"/>
    <property type="molecule type" value="Genomic_DNA"/>
</dbReference>
<protein>
    <submittedName>
        <fullName evidence="2">Penicillin-binding protein 1C</fullName>
    </submittedName>
</protein>
<feature type="domain" description="Penicillin-binding C-terminal" evidence="1">
    <location>
        <begin position="16"/>
        <end position="96"/>
    </location>
</feature>
<organism evidence="2 3">
    <name type="scientific">Enterobacter hormaechei</name>
    <dbReference type="NCBI Taxonomy" id="158836"/>
    <lineage>
        <taxon>Bacteria</taxon>
        <taxon>Pseudomonadati</taxon>
        <taxon>Pseudomonadota</taxon>
        <taxon>Gammaproteobacteria</taxon>
        <taxon>Enterobacterales</taxon>
        <taxon>Enterobacteriaceae</taxon>
        <taxon>Enterobacter</taxon>
        <taxon>Enterobacter cloacae complex</taxon>
    </lineage>
</organism>
<sequence>VRLPPASTICPPYGHDAQLPLQLTGVRDGAIIKRLPGAAEATLPLQSSGGAGERWWFLNGEPLTERGRNVTLHLTDKGDYQLLVMDDVGQMATVKFVMQ</sequence>